<dbReference type="Proteomes" id="UP000217784">
    <property type="component" value="Unassembled WGS sequence"/>
</dbReference>
<feature type="transmembrane region" description="Helical" evidence="7">
    <location>
        <begin position="15"/>
        <end position="35"/>
    </location>
</feature>
<name>A0A2A2H9J0_METBR</name>
<accession>A0A2A2H9J0</accession>
<evidence type="ECO:0000256" key="2">
    <source>
        <dbReference type="ARBA" id="ARBA00011061"/>
    </source>
</evidence>
<dbReference type="NCBIfam" id="TIGR00374">
    <property type="entry name" value="flippase-like domain"/>
    <property type="match status" value="1"/>
</dbReference>
<feature type="transmembrane region" description="Helical" evidence="7">
    <location>
        <begin position="132"/>
        <end position="150"/>
    </location>
</feature>
<organism evidence="8 9">
    <name type="scientific">Methanobacterium bryantii</name>
    <dbReference type="NCBI Taxonomy" id="2161"/>
    <lineage>
        <taxon>Archaea</taxon>
        <taxon>Methanobacteriati</taxon>
        <taxon>Methanobacteriota</taxon>
        <taxon>Methanomada group</taxon>
        <taxon>Methanobacteria</taxon>
        <taxon>Methanobacteriales</taxon>
        <taxon>Methanobacteriaceae</taxon>
        <taxon>Methanobacterium</taxon>
    </lineage>
</organism>
<keyword evidence="4 7" id="KW-0812">Transmembrane</keyword>
<dbReference type="Pfam" id="PF03706">
    <property type="entry name" value="LPG_synthase_TM"/>
    <property type="match status" value="1"/>
</dbReference>
<dbReference type="PANTHER" id="PTHR39087:SF2">
    <property type="entry name" value="UPF0104 MEMBRANE PROTEIN MJ1595"/>
    <property type="match status" value="1"/>
</dbReference>
<keyword evidence="9" id="KW-1185">Reference proteome</keyword>
<keyword evidence="3" id="KW-1003">Cell membrane</keyword>
<dbReference type="OrthoDB" id="15513at2157"/>
<evidence type="ECO:0000313" key="8">
    <source>
        <dbReference type="EMBL" id="PAV05934.1"/>
    </source>
</evidence>
<evidence type="ECO:0000256" key="4">
    <source>
        <dbReference type="ARBA" id="ARBA00022692"/>
    </source>
</evidence>
<dbReference type="GO" id="GO:0005886">
    <property type="term" value="C:plasma membrane"/>
    <property type="evidence" value="ECO:0007669"/>
    <property type="project" value="UniProtKB-SubCell"/>
</dbReference>
<comment type="caution">
    <text evidence="8">The sequence shown here is derived from an EMBL/GenBank/DDBJ whole genome shotgun (WGS) entry which is preliminary data.</text>
</comment>
<feature type="transmembrane region" description="Helical" evidence="7">
    <location>
        <begin position="298"/>
        <end position="317"/>
    </location>
</feature>
<feature type="transmembrane region" description="Helical" evidence="7">
    <location>
        <begin position="323"/>
        <end position="341"/>
    </location>
</feature>
<evidence type="ECO:0008006" key="10">
    <source>
        <dbReference type="Google" id="ProtNLM"/>
    </source>
</evidence>
<evidence type="ECO:0000256" key="5">
    <source>
        <dbReference type="ARBA" id="ARBA00022989"/>
    </source>
</evidence>
<comment type="similarity">
    <text evidence="2">Belongs to the UPF0104 family.</text>
</comment>
<reference evidence="8 9" key="1">
    <citation type="journal article" date="2017" name="BMC Genomics">
        <title>Genomic analysis of methanogenic archaea reveals a shift towards energy conservation.</title>
        <authorList>
            <person name="Gilmore S.P."/>
            <person name="Henske J.K."/>
            <person name="Sexton J.A."/>
            <person name="Solomon K.V."/>
            <person name="Seppala S."/>
            <person name="Yoo J.I."/>
            <person name="Huyett L.M."/>
            <person name="Pressman A."/>
            <person name="Cogan J.Z."/>
            <person name="Kivenson V."/>
            <person name="Peng X."/>
            <person name="Tan Y."/>
            <person name="Valentine D.L."/>
            <person name="O'Malley M.A."/>
        </authorList>
    </citation>
    <scope>NUCLEOTIDE SEQUENCE [LARGE SCALE GENOMIC DNA]</scope>
    <source>
        <strain evidence="8 9">M.o.H.</strain>
    </source>
</reference>
<dbReference type="RefSeq" id="WP_069583388.1">
    <property type="nucleotide sequence ID" value="NZ_LMVM01000001.1"/>
</dbReference>
<sequence length="355" mass="39906">MQNTTEFIKDHKLEIALSFAAGLFIIFLVSFFIGLDEILSVLDHTNLTIMLFTLVLELVMLLMWAVRWKFILDLLDKAPRFKQIILMLFSSIFGNNVTPGAAGGEPLRAYLLDKFEGIPFETGFASTTADRVFEFFPFVLVSILTIYLIFTLDAGFWLSLIIIILIMLVIVIFGLMIYVGYKKDVATRLVISIAKRMYPLAKRLTSKETPFSSIHDKLIEYIESFTTGFQEVLKDRKMFVIGILISFLMWGIDSLRFYLTFVAVGYHPPILPVVIIYTVAFVVSIIPNIPGSLGIREAVMIALFLPVGVSPDIVLAVSLLDRVVSYVIPTSIGALATFYYGKIYKEKKASSKAQA</sequence>
<feature type="transmembrane region" description="Helical" evidence="7">
    <location>
        <begin position="239"/>
        <end position="259"/>
    </location>
</feature>
<protein>
    <recommendedName>
        <fullName evidence="10">Lysylphosphatidylglycerol synthetase</fullName>
    </recommendedName>
</protein>
<feature type="transmembrane region" description="Helical" evidence="7">
    <location>
        <begin position="156"/>
        <end position="179"/>
    </location>
</feature>
<proteinExistence type="inferred from homology"/>
<evidence type="ECO:0000313" key="9">
    <source>
        <dbReference type="Proteomes" id="UP000217784"/>
    </source>
</evidence>
<dbReference type="InterPro" id="IPR022791">
    <property type="entry name" value="L-PG_synthase/AglD"/>
</dbReference>
<dbReference type="PANTHER" id="PTHR39087">
    <property type="entry name" value="UPF0104 MEMBRANE PROTEIN MJ1595"/>
    <property type="match status" value="1"/>
</dbReference>
<feature type="transmembrane region" description="Helical" evidence="7">
    <location>
        <begin position="47"/>
        <end position="66"/>
    </location>
</feature>
<evidence type="ECO:0000256" key="3">
    <source>
        <dbReference type="ARBA" id="ARBA00022475"/>
    </source>
</evidence>
<dbReference type="EMBL" id="LMVM01000001">
    <property type="protein sequence ID" value="PAV05934.1"/>
    <property type="molecule type" value="Genomic_DNA"/>
</dbReference>
<gene>
    <name evidence="8" type="ORF">ASJ80_13860</name>
</gene>
<evidence type="ECO:0000256" key="7">
    <source>
        <dbReference type="SAM" id="Phobius"/>
    </source>
</evidence>
<feature type="transmembrane region" description="Helical" evidence="7">
    <location>
        <begin position="265"/>
        <end position="286"/>
    </location>
</feature>
<keyword evidence="6 7" id="KW-0472">Membrane</keyword>
<evidence type="ECO:0000256" key="6">
    <source>
        <dbReference type="ARBA" id="ARBA00023136"/>
    </source>
</evidence>
<keyword evidence="5 7" id="KW-1133">Transmembrane helix</keyword>
<dbReference type="AlphaFoldDB" id="A0A2A2H9J0"/>
<evidence type="ECO:0000256" key="1">
    <source>
        <dbReference type="ARBA" id="ARBA00004651"/>
    </source>
</evidence>
<comment type="subcellular location">
    <subcellularLocation>
        <location evidence="1">Cell membrane</location>
        <topology evidence="1">Multi-pass membrane protein</topology>
    </subcellularLocation>
</comment>